<feature type="domain" description="T-SNARE coiled-coil homology" evidence="4">
    <location>
        <begin position="586"/>
        <end position="648"/>
    </location>
</feature>
<feature type="compositionally biased region" description="Polar residues" evidence="3">
    <location>
        <begin position="176"/>
        <end position="197"/>
    </location>
</feature>
<dbReference type="OMA" id="IFAVHAK"/>
<dbReference type="CDD" id="cd15857">
    <property type="entry name" value="SNARE_SEC9C"/>
    <property type="match status" value="1"/>
</dbReference>
<evidence type="ECO:0000256" key="3">
    <source>
        <dbReference type="SAM" id="MobiDB-lite"/>
    </source>
</evidence>
<dbReference type="InterPro" id="IPR000727">
    <property type="entry name" value="T_SNARE_dom"/>
</dbReference>
<dbReference type="PANTHER" id="PTHR19305:SF9">
    <property type="entry name" value="SYNAPTOSOMAL-ASSOCIATED PROTEIN 29"/>
    <property type="match status" value="1"/>
</dbReference>
<dbReference type="eggNOG" id="KOG3065">
    <property type="taxonomic scope" value="Eukaryota"/>
</dbReference>
<feature type="region of interest" description="Disordered" evidence="3">
    <location>
        <begin position="55"/>
        <end position="236"/>
    </location>
</feature>
<accession>I2H1H3</accession>
<dbReference type="RefSeq" id="XP_004179744.1">
    <property type="nucleotide sequence ID" value="XM_004179696.1"/>
</dbReference>
<evidence type="ECO:0000313" key="6">
    <source>
        <dbReference type="Proteomes" id="UP000002866"/>
    </source>
</evidence>
<dbReference type="SUPFAM" id="SSF58038">
    <property type="entry name" value="SNARE fusion complex"/>
    <property type="match status" value="2"/>
</dbReference>
<dbReference type="STRING" id="1071380.I2H1H3"/>
<dbReference type="GO" id="GO:0031201">
    <property type="term" value="C:SNARE complex"/>
    <property type="evidence" value="ECO:0007669"/>
    <property type="project" value="TreeGrafter"/>
</dbReference>
<protein>
    <recommendedName>
        <fullName evidence="4">t-SNARE coiled-coil homology domain-containing protein</fullName>
    </recommendedName>
</protein>
<organism evidence="5 6">
    <name type="scientific">Henningerozyma blattae (strain ATCC 34711 / CBS 6284 / DSM 70876 / NBRC 10599 / NRRL Y-10934 / UCD 77-7)</name>
    <name type="common">Yeast</name>
    <name type="synonym">Tetrapisispora blattae</name>
    <dbReference type="NCBI Taxonomy" id="1071380"/>
    <lineage>
        <taxon>Eukaryota</taxon>
        <taxon>Fungi</taxon>
        <taxon>Dikarya</taxon>
        <taxon>Ascomycota</taxon>
        <taxon>Saccharomycotina</taxon>
        <taxon>Saccharomycetes</taxon>
        <taxon>Saccharomycetales</taxon>
        <taxon>Saccharomycetaceae</taxon>
        <taxon>Henningerozyma</taxon>
    </lineage>
</organism>
<dbReference type="HOGENOM" id="CLU_020823_1_0_1"/>
<feature type="compositionally biased region" description="Basic residues" evidence="3">
    <location>
        <begin position="92"/>
        <end position="107"/>
    </location>
</feature>
<sequence>MGLKKIFTVKPPEEDTIEQNRSNLQELGISTKHQARNTSKFAAYRQYALDHQHDKFYAPEGYEQYAHPQEVPEIPPEEESQTPESASEDKPRSRHHFKGLTKKLVRRSTREKQRDAELARQEQENAIPDVYKVKSPPTNNIIAPKAKKPFETSDPYEVFQNKRNTPLNNDDPFSFDKQNSYTTSSGNYGRKTPTTYGSPLGGSPVVNNGQFPQSNVHDSHNNRFSGYSTASPKSNNPFASFVQDKYAGSVDDLNRQLTNSISNNDHDLNKPINKASTWAEDYKYWDDKYQKNTKSDTENVDHDFDLNGPPGILEENTETNIELPRRHQQQLQLAKEQEPVQIAMAEESEQILNDDLNRVALQEDENVGSSKQQYIDDYEDMGDYGYCNMIQQNEPQTNRFKTFEEVQREEEERQLQEEDEEVEELKQEIKFTKQRSVASTRNTLKMAREAETSGMNALGLLGAQSEQLGNVEKNIDLMKVHNQSASDNVDSLKRLNRNILAVHVKNPFNSKKRLLAKQEKIRNRRLEETMQREHTNQGIINSTKRIENALEQNSKHDPSELQEKYDRRMILERNQKFQFENDDEDDAMEIEIDRNLEQIGQISKRLKKLAVAAGQELDDQQGRLNSIEEDTDNLDIDINLNTHKLASIR</sequence>
<dbReference type="GO" id="GO:0006906">
    <property type="term" value="P:vesicle fusion"/>
    <property type="evidence" value="ECO:0007669"/>
    <property type="project" value="TreeGrafter"/>
</dbReference>
<proteinExistence type="inferred from homology"/>
<dbReference type="OrthoDB" id="18679at2759"/>
<keyword evidence="6" id="KW-1185">Reference proteome</keyword>
<dbReference type="GO" id="GO:0005484">
    <property type="term" value="F:SNAP receptor activity"/>
    <property type="evidence" value="ECO:0007669"/>
    <property type="project" value="TreeGrafter"/>
</dbReference>
<gene>
    <name evidence="5" type="primary">TBLA0C04250</name>
    <name evidence="5" type="ORF">TBLA_0C04250</name>
</gene>
<dbReference type="GO" id="GO:0006887">
    <property type="term" value="P:exocytosis"/>
    <property type="evidence" value="ECO:0007669"/>
    <property type="project" value="TreeGrafter"/>
</dbReference>
<dbReference type="PANTHER" id="PTHR19305">
    <property type="entry name" value="SYNAPTOSOMAL ASSOCIATED PROTEIN"/>
    <property type="match status" value="1"/>
</dbReference>
<dbReference type="SMART" id="SM00397">
    <property type="entry name" value="t_SNARE"/>
    <property type="match status" value="2"/>
</dbReference>
<evidence type="ECO:0000313" key="5">
    <source>
        <dbReference type="EMBL" id="CCH60225.1"/>
    </source>
</evidence>
<dbReference type="PROSITE" id="PS50192">
    <property type="entry name" value="T_SNARE"/>
    <property type="match status" value="1"/>
</dbReference>
<name>I2H1H3_HENB6</name>
<reference evidence="5 6" key="1">
    <citation type="journal article" date="2011" name="Proc. Natl. Acad. Sci. U.S.A.">
        <title>Evolutionary erosion of yeast sex chromosomes by mating-type switching accidents.</title>
        <authorList>
            <person name="Gordon J.L."/>
            <person name="Armisen D."/>
            <person name="Proux-Wera E."/>
            <person name="Oheigeartaigh S.S."/>
            <person name="Byrne K.P."/>
            <person name="Wolfe K.H."/>
        </authorList>
    </citation>
    <scope>NUCLEOTIDE SEQUENCE [LARGE SCALE GENOMIC DNA]</scope>
    <source>
        <strain evidence="6">ATCC 34711 / CBS 6284 / DSM 70876 / NBRC 10599 / NRRL Y-10934 / UCD 77-7</strain>
    </source>
</reference>
<dbReference type="Gene3D" id="1.20.5.110">
    <property type="match status" value="2"/>
</dbReference>
<feature type="compositionally biased region" description="Polar residues" evidence="3">
    <location>
        <begin position="205"/>
        <end position="236"/>
    </location>
</feature>
<dbReference type="FunCoup" id="I2H1H3">
    <property type="interactions" value="89"/>
</dbReference>
<evidence type="ECO:0000259" key="4">
    <source>
        <dbReference type="PROSITE" id="PS50192"/>
    </source>
</evidence>
<comment type="similarity">
    <text evidence="1">Belongs to the SNAP-25 family.</text>
</comment>
<dbReference type="GeneID" id="14495205"/>
<feature type="compositionally biased region" description="Basic and acidic residues" evidence="3">
    <location>
        <begin position="108"/>
        <end position="123"/>
    </location>
</feature>
<dbReference type="KEGG" id="tbl:TBLA_0C04250"/>
<dbReference type="InParanoid" id="I2H1H3"/>
<keyword evidence="2" id="KW-0175">Coiled coil</keyword>
<dbReference type="CDD" id="cd15886">
    <property type="entry name" value="SNARE_SEC9N"/>
    <property type="match status" value="1"/>
</dbReference>
<dbReference type="AlphaFoldDB" id="I2H1H3"/>
<dbReference type="Proteomes" id="UP000002866">
    <property type="component" value="Chromosome 3"/>
</dbReference>
<dbReference type="GO" id="GO:0019905">
    <property type="term" value="F:syntaxin binding"/>
    <property type="evidence" value="ECO:0007669"/>
    <property type="project" value="TreeGrafter"/>
</dbReference>
<evidence type="ECO:0000256" key="1">
    <source>
        <dbReference type="ARBA" id="ARBA00009480"/>
    </source>
</evidence>
<feature type="coiled-coil region" evidence="2">
    <location>
        <begin position="401"/>
        <end position="442"/>
    </location>
</feature>
<dbReference type="EMBL" id="HE806318">
    <property type="protein sequence ID" value="CCH60225.1"/>
    <property type="molecule type" value="Genomic_DNA"/>
</dbReference>
<evidence type="ECO:0000256" key="2">
    <source>
        <dbReference type="SAM" id="Coils"/>
    </source>
</evidence>
<dbReference type="GO" id="GO:0005886">
    <property type="term" value="C:plasma membrane"/>
    <property type="evidence" value="ECO:0007669"/>
    <property type="project" value="TreeGrafter"/>
</dbReference>